<evidence type="ECO:0000313" key="1">
    <source>
        <dbReference type="EMBL" id="KAK4764082.1"/>
    </source>
</evidence>
<name>A0AAN7KDI9_9MYRT</name>
<sequence>MSYRWYVCRRRSDQRRRKRAFDGFSDGASSKVSRLEFDSMNSIHTDTTVQAMHSSSLSARMPLLQNIRGGGQGAKRLSQLCQFLRGKAVQKKCVSGMRFI</sequence>
<proteinExistence type="predicted"/>
<keyword evidence="2" id="KW-1185">Reference proteome</keyword>
<dbReference type="AlphaFoldDB" id="A0AAN7KDI9"/>
<organism evidence="1 2">
    <name type="scientific">Trapa incisa</name>
    <dbReference type="NCBI Taxonomy" id="236973"/>
    <lineage>
        <taxon>Eukaryota</taxon>
        <taxon>Viridiplantae</taxon>
        <taxon>Streptophyta</taxon>
        <taxon>Embryophyta</taxon>
        <taxon>Tracheophyta</taxon>
        <taxon>Spermatophyta</taxon>
        <taxon>Magnoliopsida</taxon>
        <taxon>eudicotyledons</taxon>
        <taxon>Gunneridae</taxon>
        <taxon>Pentapetalae</taxon>
        <taxon>rosids</taxon>
        <taxon>malvids</taxon>
        <taxon>Myrtales</taxon>
        <taxon>Lythraceae</taxon>
        <taxon>Trapa</taxon>
    </lineage>
</organism>
<comment type="caution">
    <text evidence="1">The sequence shown here is derived from an EMBL/GenBank/DDBJ whole genome shotgun (WGS) entry which is preliminary data.</text>
</comment>
<gene>
    <name evidence="1" type="ORF">SAY87_013520</name>
</gene>
<reference evidence="1 2" key="1">
    <citation type="journal article" date="2023" name="Hortic Res">
        <title>Pangenome of water caltrop reveals structural variations and asymmetric subgenome divergence after allopolyploidization.</title>
        <authorList>
            <person name="Zhang X."/>
            <person name="Chen Y."/>
            <person name="Wang L."/>
            <person name="Yuan Y."/>
            <person name="Fang M."/>
            <person name="Shi L."/>
            <person name="Lu R."/>
            <person name="Comes H.P."/>
            <person name="Ma Y."/>
            <person name="Chen Y."/>
            <person name="Huang G."/>
            <person name="Zhou Y."/>
            <person name="Zheng Z."/>
            <person name="Qiu Y."/>
        </authorList>
    </citation>
    <scope>NUCLEOTIDE SEQUENCE [LARGE SCALE GENOMIC DNA]</scope>
    <source>
        <tissue evidence="1">Roots</tissue>
    </source>
</reference>
<dbReference type="Proteomes" id="UP001345219">
    <property type="component" value="Chromosome 11"/>
</dbReference>
<protein>
    <submittedName>
        <fullName evidence="1">Uncharacterized protein</fullName>
    </submittedName>
</protein>
<dbReference type="EMBL" id="JAXIOK010000008">
    <property type="protein sequence ID" value="KAK4764082.1"/>
    <property type="molecule type" value="Genomic_DNA"/>
</dbReference>
<accession>A0AAN7KDI9</accession>
<evidence type="ECO:0000313" key="2">
    <source>
        <dbReference type="Proteomes" id="UP001345219"/>
    </source>
</evidence>